<dbReference type="NCBIfam" id="TIGR02937">
    <property type="entry name" value="sigma70-ECF"/>
    <property type="match status" value="1"/>
</dbReference>
<evidence type="ECO:0000256" key="3">
    <source>
        <dbReference type="ARBA" id="ARBA00023082"/>
    </source>
</evidence>
<dbReference type="PANTHER" id="PTHR43133">
    <property type="entry name" value="RNA POLYMERASE ECF-TYPE SIGMA FACTO"/>
    <property type="match status" value="1"/>
</dbReference>
<dbReference type="InterPro" id="IPR036388">
    <property type="entry name" value="WH-like_DNA-bd_sf"/>
</dbReference>
<comment type="caution">
    <text evidence="8">The sequence shown here is derived from an EMBL/GenBank/DDBJ whole genome shotgun (WGS) entry which is preliminary data.</text>
</comment>
<feature type="compositionally biased region" description="Polar residues" evidence="6">
    <location>
        <begin position="412"/>
        <end position="423"/>
    </location>
</feature>
<comment type="similarity">
    <text evidence="1">Belongs to the sigma-70 factor family. ECF subfamily.</text>
</comment>
<dbReference type="SUPFAM" id="SSF88946">
    <property type="entry name" value="Sigma2 domain of RNA polymerase sigma factors"/>
    <property type="match status" value="1"/>
</dbReference>
<accession>A0A6N7PVN6</accession>
<keyword evidence="4" id="KW-0238">DNA-binding</keyword>
<dbReference type="Gene3D" id="1.10.10.10">
    <property type="entry name" value="Winged helix-like DNA-binding domain superfamily/Winged helix DNA-binding domain"/>
    <property type="match status" value="1"/>
</dbReference>
<keyword evidence="3" id="KW-0731">Sigma factor</keyword>
<keyword evidence="9" id="KW-1185">Reference proteome</keyword>
<feature type="region of interest" description="Disordered" evidence="6">
    <location>
        <begin position="198"/>
        <end position="227"/>
    </location>
</feature>
<evidence type="ECO:0000256" key="2">
    <source>
        <dbReference type="ARBA" id="ARBA00023015"/>
    </source>
</evidence>
<dbReference type="GO" id="GO:0003677">
    <property type="term" value="F:DNA binding"/>
    <property type="evidence" value="ECO:0007669"/>
    <property type="project" value="UniProtKB-KW"/>
</dbReference>
<proteinExistence type="inferred from homology"/>
<dbReference type="InterPro" id="IPR013249">
    <property type="entry name" value="RNA_pol_sigma70_r4_t2"/>
</dbReference>
<dbReference type="Gene3D" id="1.10.1740.10">
    <property type="match status" value="1"/>
</dbReference>
<evidence type="ECO:0000313" key="9">
    <source>
        <dbReference type="Proteomes" id="UP000440224"/>
    </source>
</evidence>
<dbReference type="EMBL" id="WJIE01000008">
    <property type="protein sequence ID" value="MRG95587.1"/>
    <property type="molecule type" value="Genomic_DNA"/>
</dbReference>
<dbReference type="GO" id="GO:0006352">
    <property type="term" value="P:DNA-templated transcription initiation"/>
    <property type="evidence" value="ECO:0007669"/>
    <property type="project" value="InterPro"/>
</dbReference>
<dbReference type="AlphaFoldDB" id="A0A6N7PVN6"/>
<dbReference type="GO" id="GO:0016987">
    <property type="term" value="F:sigma factor activity"/>
    <property type="evidence" value="ECO:0007669"/>
    <property type="project" value="UniProtKB-KW"/>
</dbReference>
<evidence type="ECO:0000256" key="5">
    <source>
        <dbReference type="ARBA" id="ARBA00023163"/>
    </source>
</evidence>
<feature type="compositionally biased region" description="Basic and acidic residues" evidence="6">
    <location>
        <begin position="198"/>
        <end position="220"/>
    </location>
</feature>
<dbReference type="OrthoDB" id="9780326at2"/>
<protein>
    <submittedName>
        <fullName evidence="8">Sigma-70 family RNA polymerase sigma factor</fullName>
    </submittedName>
</protein>
<organism evidence="8 9">
    <name type="scientific">Polyangium spumosum</name>
    <dbReference type="NCBI Taxonomy" id="889282"/>
    <lineage>
        <taxon>Bacteria</taxon>
        <taxon>Pseudomonadati</taxon>
        <taxon>Myxococcota</taxon>
        <taxon>Polyangia</taxon>
        <taxon>Polyangiales</taxon>
        <taxon>Polyangiaceae</taxon>
        <taxon>Polyangium</taxon>
    </lineage>
</organism>
<dbReference type="InterPro" id="IPR013324">
    <property type="entry name" value="RNA_pol_sigma_r3/r4-like"/>
</dbReference>
<name>A0A6N7PVN6_9BACT</name>
<feature type="compositionally biased region" description="Basic residues" evidence="6">
    <location>
        <begin position="386"/>
        <end position="395"/>
    </location>
</feature>
<dbReference type="SUPFAM" id="SSF88659">
    <property type="entry name" value="Sigma3 and sigma4 domains of RNA polymerase sigma factors"/>
    <property type="match status" value="1"/>
</dbReference>
<feature type="region of interest" description="Disordered" evidence="6">
    <location>
        <begin position="375"/>
        <end position="423"/>
    </location>
</feature>
<feature type="domain" description="RNA polymerase sigma factor 70 region 4 type 2" evidence="7">
    <location>
        <begin position="238"/>
        <end position="289"/>
    </location>
</feature>
<sequence length="423" mass="45689">MSLSATLRSMSVSHASKTVPMPPEAITRWRANLSATTVPHESGMLLCGATECGSGSRSGSASSPRIPASSFRSSPTDVLLSVCPYETAGAFIPARPRRGKQRCRRVDFLLPPAPPHIDLVMGPSSKPPPLRWLAELLGLRLEIKRIVESDETYTRESADDKVQRVYTNAVRKLPDYTPHPDGMKPWLVTITRNVMGESRRATRRHQEVFEPDDGHAERAASPDPSPERAAQLKQAMDRLIVAVQEMPPAQAAVLWMVVVEERSHAEAGAKLGISADASKVALSRARRFLRARLGNDLFSVPHPVLVLFFVWVHRLGHVWAFLMAMVFASLALSSPREPDGELHAVATGAARVVAASAAEVAHAAKPVPSFEHAGASVPVIAPPTPKKQKQTKPRRPLVDSDKQGAPAVGLSADQTGSSADSSF</sequence>
<keyword evidence="5" id="KW-0804">Transcription</keyword>
<dbReference type="Proteomes" id="UP000440224">
    <property type="component" value="Unassembled WGS sequence"/>
</dbReference>
<evidence type="ECO:0000256" key="6">
    <source>
        <dbReference type="SAM" id="MobiDB-lite"/>
    </source>
</evidence>
<keyword evidence="2" id="KW-0805">Transcription regulation</keyword>
<evidence type="ECO:0000256" key="1">
    <source>
        <dbReference type="ARBA" id="ARBA00010641"/>
    </source>
</evidence>
<dbReference type="InterPro" id="IPR013325">
    <property type="entry name" value="RNA_pol_sigma_r2"/>
</dbReference>
<gene>
    <name evidence="8" type="ORF">GF068_27265</name>
</gene>
<dbReference type="PANTHER" id="PTHR43133:SF8">
    <property type="entry name" value="RNA POLYMERASE SIGMA FACTOR HI_1459-RELATED"/>
    <property type="match status" value="1"/>
</dbReference>
<dbReference type="InterPro" id="IPR014284">
    <property type="entry name" value="RNA_pol_sigma-70_dom"/>
</dbReference>
<evidence type="ECO:0000256" key="4">
    <source>
        <dbReference type="ARBA" id="ARBA00023125"/>
    </source>
</evidence>
<dbReference type="Pfam" id="PF08281">
    <property type="entry name" value="Sigma70_r4_2"/>
    <property type="match status" value="1"/>
</dbReference>
<dbReference type="InterPro" id="IPR039425">
    <property type="entry name" value="RNA_pol_sigma-70-like"/>
</dbReference>
<evidence type="ECO:0000313" key="8">
    <source>
        <dbReference type="EMBL" id="MRG95587.1"/>
    </source>
</evidence>
<reference evidence="8 9" key="1">
    <citation type="submission" date="2019-10" db="EMBL/GenBank/DDBJ databases">
        <title>A soil myxobacterium in the family Polyangiaceae.</title>
        <authorList>
            <person name="Li Y."/>
            <person name="Wang J."/>
        </authorList>
    </citation>
    <scope>NUCLEOTIDE SEQUENCE [LARGE SCALE GENOMIC DNA]</scope>
    <source>
        <strain evidence="8 9">DSM 14734</strain>
    </source>
</reference>
<evidence type="ECO:0000259" key="7">
    <source>
        <dbReference type="Pfam" id="PF08281"/>
    </source>
</evidence>